<organism evidence="1 2">
    <name type="scientific">Peribacillus deserti</name>
    <dbReference type="NCBI Taxonomy" id="673318"/>
    <lineage>
        <taxon>Bacteria</taxon>
        <taxon>Bacillati</taxon>
        <taxon>Bacillota</taxon>
        <taxon>Bacilli</taxon>
        <taxon>Bacillales</taxon>
        <taxon>Bacillaceae</taxon>
        <taxon>Peribacillus</taxon>
    </lineage>
</organism>
<evidence type="ECO:0000313" key="1">
    <source>
        <dbReference type="EMBL" id="MBM7692591.1"/>
    </source>
</evidence>
<dbReference type="RefSeq" id="WP_204542396.1">
    <property type="nucleotide sequence ID" value="NZ_JAFBFI010000007.1"/>
</dbReference>
<gene>
    <name evidence="1" type="ORF">JOC77_002021</name>
</gene>
<keyword evidence="2" id="KW-1185">Reference proteome</keyword>
<protein>
    <submittedName>
        <fullName evidence="1">Uncharacterized protein</fullName>
    </submittedName>
</protein>
<accession>A0ABS2QJX7</accession>
<dbReference type="Proteomes" id="UP000823486">
    <property type="component" value="Unassembled WGS sequence"/>
</dbReference>
<evidence type="ECO:0000313" key="2">
    <source>
        <dbReference type="Proteomes" id="UP000823486"/>
    </source>
</evidence>
<comment type="caution">
    <text evidence="1">The sequence shown here is derived from an EMBL/GenBank/DDBJ whole genome shotgun (WGS) entry which is preliminary data.</text>
</comment>
<proteinExistence type="predicted"/>
<reference evidence="1 2" key="1">
    <citation type="submission" date="2021-01" db="EMBL/GenBank/DDBJ databases">
        <title>Genomic Encyclopedia of Type Strains, Phase IV (KMG-IV): sequencing the most valuable type-strain genomes for metagenomic binning, comparative biology and taxonomic classification.</title>
        <authorList>
            <person name="Goeker M."/>
        </authorList>
    </citation>
    <scope>NUCLEOTIDE SEQUENCE [LARGE SCALE GENOMIC DNA]</scope>
    <source>
        <strain evidence="1 2">DSM 105482</strain>
    </source>
</reference>
<name>A0ABS2QJX7_9BACI</name>
<sequence length="49" mass="5502">MELAGICSVCGKEIYCRDGFLDGVIDQKSGLLCYACTDLEIWENKKEIK</sequence>
<dbReference type="EMBL" id="JAFBFI010000007">
    <property type="protein sequence ID" value="MBM7692591.1"/>
    <property type="molecule type" value="Genomic_DNA"/>
</dbReference>